<dbReference type="AlphaFoldDB" id="A0A2J6Q157"/>
<gene>
    <name evidence="2" type="ORF">NA56DRAFT_646875</name>
</gene>
<reference evidence="2 3" key="1">
    <citation type="submission" date="2016-05" db="EMBL/GenBank/DDBJ databases">
        <title>A degradative enzymes factory behind the ericoid mycorrhizal symbiosis.</title>
        <authorList>
            <consortium name="DOE Joint Genome Institute"/>
            <person name="Martino E."/>
            <person name="Morin E."/>
            <person name="Grelet G."/>
            <person name="Kuo A."/>
            <person name="Kohler A."/>
            <person name="Daghino S."/>
            <person name="Barry K."/>
            <person name="Choi C."/>
            <person name="Cichocki N."/>
            <person name="Clum A."/>
            <person name="Copeland A."/>
            <person name="Hainaut M."/>
            <person name="Haridas S."/>
            <person name="Labutti K."/>
            <person name="Lindquist E."/>
            <person name="Lipzen A."/>
            <person name="Khouja H.-R."/>
            <person name="Murat C."/>
            <person name="Ohm R."/>
            <person name="Olson A."/>
            <person name="Spatafora J."/>
            <person name="Veneault-Fourrey C."/>
            <person name="Henrissat B."/>
            <person name="Grigoriev I."/>
            <person name="Martin F."/>
            <person name="Perotto S."/>
        </authorList>
    </citation>
    <scope>NUCLEOTIDE SEQUENCE [LARGE SCALE GENOMIC DNA]</scope>
    <source>
        <strain evidence="2 3">UAMH 7357</strain>
    </source>
</reference>
<feature type="chain" id="PRO_5014382714" evidence="1">
    <location>
        <begin position="20"/>
        <end position="109"/>
    </location>
</feature>
<dbReference type="EMBL" id="KZ613487">
    <property type="protein sequence ID" value="PMD20007.1"/>
    <property type="molecule type" value="Genomic_DNA"/>
</dbReference>
<dbReference type="OrthoDB" id="5358884at2759"/>
<sequence length="109" mass="12228">MKASLFWLLLGLICAFVIAATVGGAFGGSIAASKSHHTETTTQSMSTRYPIPIHLKHSVTFVKQKLSRLYQHRNHPLFVSKPFPFSLTINPNHNTHPNQRLLQPKQLDL</sequence>
<name>A0A2J6Q157_9HELO</name>
<feature type="signal peptide" evidence="1">
    <location>
        <begin position="1"/>
        <end position="19"/>
    </location>
</feature>
<dbReference type="Proteomes" id="UP000235672">
    <property type="component" value="Unassembled WGS sequence"/>
</dbReference>
<dbReference type="STRING" id="1745343.A0A2J6Q157"/>
<evidence type="ECO:0000256" key="1">
    <source>
        <dbReference type="SAM" id="SignalP"/>
    </source>
</evidence>
<organism evidence="2 3">
    <name type="scientific">Hyaloscypha hepaticicola</name>
    <dbReference type="NCBI Taxonomy" id="2082293"/>
    <lineage>
        <taxon>Eukaryota</taxon>
        <taxon>Fungi</taxon>
        <taxon>Dikarya</taxon>
        <taxon>Ascomycota</taxon>
        <taxon>Pezizomycotina</taxon>
        <taxon>Leotiomycetes</taxon>
        <taxon>Helotiales</taxon>
        <taxon>Hyaloscyphaceae</taxon>
        <taxon>Hyaloscypha</taxon>
    </lineage>
</organism>
<keyword evidence="3" id="KW-1185">Reference proteome</keyword>
<accession>A0A2J6Q157</accession>
<evidence type="ECO:0000313" key="2">
    <source>
        <dbReference type="EMBL" id="PMD20007.1"/>
    </source>
</evidence>
<protein>
    <submittedName>
        <fullName evidence="2">Uncharacterized protein</fullName>
    </submittedName>
</protein>
<evidence type="ECO:0000313" key="3">
    <source>
        <dbReference type="Proteomes" id="UP000235672"/>
    </source>
</evidence>
<proteinExistence type="predicted"/>
<keyword evidence="1" id="KW-0732">Signal</keyword>